<feature type="transmembrane region" description="Helical" evidence="5">
    <location>
        <begin position="245"/>
        <end position="265"/>
    </location>
</feature>
<feature type="transmembrane region" description="Helical" evidence="5">
    <location>
        <begin position="171"/>
        <end position="190"/>
    </location>
</feature>
<name>A0A6J6M7G6_9ZZZZ</name>
<evidence type="ECO:0000256" key="4">
    <source>
        <dbReference type="ARBA" id="ARBA00023136"/>
    </source>
</evidence>
<dbReference type="Pfam" id="PF00916">
    <property type="entry name" value="Sulfate_transp"/>
    <property type="match status" value="1"/>
</dbReference>
<feature type="transmembrane region" description="Helical" evidence="5">
    <location>
        <begin position="97"/>
        <end position="116"/>
    </location>
</feature>
<keyword evidence="4 5" id="KW-0472">Membrane</keyword>
<keyword evidence="2 5" id="KW-0812">Transmembrane</keyword>
<sequence>MFFSFWPRRSEFSNNRKDLITDLIAGLTVAIVALPLAIGFGITSGMSAAAGLTTAIIAGFLAAVFGGSKYQVSGPTGAMTVILIPVIHTYGAGAIPALGLIAGVMVIAMAVIKLGAVINRVPWTVVEGFTVGIAFIIALQQIPLALGIAKGEGEKSYSVAWNTLKNALDEGLNYSSLVIVVITLVIKFAWPHLAHRLKIKHHIPASFVALLLVTLIVKALSINVASIGNIPRALGTYQSPIFENLSALLVPALWIALLAAVESLLSARVADGMAHEKTHFEPNRELFGQGLATIAASVFGGMPATGAIARTSVNVRSHAKSRLASIFHALILLLIALVAAPLVSAIPTAVIAGLLLGTSYRILNPVSIMESLRTTRSEAATLIITAVSTVAIDLIWGMAIGIGFHMFLTRKSKVRTLEEG</sequence>
<evidence type="ECO:0000256" key="2">
    <source>
        <dbReference type="ARBA" id="ARBA00022692"/>
    </source>
</evidence>
<dbReference type="InterPro" id="IPR001902">
    <property type="entry name" value="SLC26A/SulP_fam"/>
</dbReference>
<accession>A0A6J6M7G6</accession>
<dbReference type="EMBL" id="CAEZWQ010000136">
    <property type="protein sequence ID" value="CAB4669966.1"/>
    <property type="molecule type" value="Genomic_DNA"/>
</dbReference>
<evidence type="ECO:0000256" key="1">
    <source>
        <dbReference type="ARBA" id="ARBA00004141"/>
    </source>
</evidence>
<feature type="transmembrane region" description="Helical" evidence="5">
    <location>
        <begin position="128"/>
        <end position="151"/>
    </location>
</feature>
<feature type="transmembrane region" description="Helical" evidence="5">
    <location>
        <begin position="329"/>
        <end position="358"/>
    </location>
</feature>
<dbReference type="GO" id="GO:0055085">
    <property type="term" value="P:transmembrane transport"/>
    <property type="evidence" value="ECO:0007669"/>
    <property type="project" value="InterPro"/>
</dbReference>
<evidence type="ECO:0000256" key="5">
    <source>
        <dbReference type="SAM" id="Phobius"/>
    </source>
</evidence>
<keyword evidence="3 5" id="KW-1133">Transmembrane helix</keyword>
<dbReference type="PANTHER" id="PTHR11814">
    <property type="entry name" value="SULFATE TRANSPORTER"/>
    <property type="match status" value="1"/>
</dbReference>
<feature type="transmembrane region" description="Helical" evidence="5">
    <location>
        <begin position="20"/>
        <end position="42"/>
    </location>
</feature>
<comment type="subcellular location">
    <subcellularLocation>
        <location evidence="1">Membrane</location>
        <topology evidence="1">Multi-pass membrane protein</topology>
    </subcellularLocation>
</comment>
<evidence type="ECO:0000313" key="8">
    <source>
        <dbReference type="EMBL" id="CAB4669966.1"/>
    </source>
</evidence>
<proteinExistence type="predicted"/>
<organism evidence="8">
    <name type="scientific">freshwater metagenome</name>
    <dbReference type="NCBI Taxonomy" id="449393"/>
    <lineage>
        <taxon>unclassified sequences</taxon>
        <taxon>metagenomes</taxon>
        <taxon>ecological metagenomes</taxon>
    </lineage>
</organism>
<dbReference type="AlphaFoldDB" id="A0A6J6M7G6"/>
<feature type="domain" description="SLC26A/SulP transporter" evidence="6">
    <location>
        <begin position="19"/>
        <end position="385"/>
    </location>
</feature>
<dbReference type="GO" id="GO:0016020">
    <property type="term" value="C:membrane"/>
    <property type="evidence" value="ECO:0007669"/>
    <property type="project" value="UniProtKB-SubCell"/>
</dbReference>
<feature type="transmembrane region" description="Helical" evidence="5">
    <location>
        <begin position="286"/>
        <end position="309"/>
    </location>
</feature>
<dbReference type="InterPro" id="IPR011547">
    <property type="entry name" value="SLC26A/SulP_dom"/>
</dbReference>
<feature type="transmembrane region" description="Helical" evidence="5">
    <location>
        <begin position="48"/>
        <end position="65"/>
    </location>
</feature>
<evidence type="ECO:0000256" key="3">
    <source>
        <dbReference type="ARBA" id="ARBA00022989"/>
    </source>
</evidence>
<dbReference type="EMBL" id="CAEZUG010000053">
    <property type="protein sequence ID" value="CAB4596446.1"/>
    <property type="molecule type" value="Genomic_DNA"/>
</dbReference>
<reference evidence="8" key="1">
    <citation type="submission" date="2020-05" db="EMBL/GenBank/DDBJ databases">
        <authorList>
            <person name="Chiriac C."/>
            <person name="Salcher M."/>
            <person name="Ghai R."/>
            <person name="Kavagutti S V."/>
        </authorList>
    </citation>
    <scope>NUCLEOTIDE SEQUENCE</scope>
</reference>
<evidence type="ECO:0000259" key="6">
    <source>
        <dbReference type="Pfam" id="PF00916"/>
    </source>
</evidence>
<evidence type="ECO:0000313" key="7">
    <source>
        <dbReference type="EMBL" id="CAB4596446.1"/>
    </source>
</evidence>
<feature type="transmembrane region" description="Helical" evidence="5">
    <location>
        <begin position="379"/>
        <end position="408"/>
    </location>
</feature>
<protein>
    <submittedName>
        <fullName evidence="8">Unannotated protein</fullName>
    </submittedName>
</protein>
<gene>
    <name evidence="7" type="ORF">UFOPK1795_00898</name>
    <name evidence="8" type="ORF">UFOPK2275_01007</name>
</gene>
<feature type="transmembrane region" description="Helical" evidence="5">
    <location>
        <begin position="202"/>
        <end position="225"/>
    </location>
</feature>